<feature type="transmembrane region" description="Helical" evidence="9">
    <location>
        <begin position="353"/>
        <end position="369"/>
    </location>
</feature>
<dbReference type="InterPro" id="IPR004638">
    <property type="entry name" value="EmrB-like"/>
</dbReference>
<dbReference type="InterPro" id="IPR011701">
    <property type="entry name" value="MFS"/>
</dbReference>
<evidence type="ECO:0000256" key="4">
    <source>
        <dbReference type="ARBA" id="ARBA00022475"/>
    </source>
</evidence>
<feature type="compositionally biased region" description="Low complexity" evidence="8">
    <location>
        <begin position="521"/>
        <end position="550"/>
    </location>
</feature>
<dbReference type="Gene3D" id="1.20.1720.10">
    <property type="entry name" value="Multidrug resistance protein D"/>
    <property type="match status" value="1"/>
</dbReference>
<organism evidence="11 12">
    <name type="scientific">Halosaccharopolyspora lacisalsi</name>
    <dbReference type="NCBI Taxonomy" id="1000566"/>
    <lineage>
        <taxon>Bacteria</taxon>
        <taxon>Bacillati</taxon>
        <taxon>Actinomycetota</taxon>
        <taxon>Actinomycetes</taxon>
        <taxon>Pseudonocardiales</taxon>
        <taxon>Pseudonocardiaceae</taxon>
        <taxon>Halosaccharopolyspora</taxon>
    </lineage>
</organism>
<keyword evidence="6 9" id="KW-1133">Transmembrane helix</keyword>
<dbReference type="AlphaFoldDB" id="A0A839DUZ5"/>
<evidence type="ECO:0000313" key="11">
    <source>
        <dbReference type="EMBL" id="MBA8822981.1"/>
    </source>
</evidence>
<feature type="transmembrane region" description="Helical" evidence="9">
    <location>
        <begin position="187"/>
        <end position="207"/>
    </location>
</feature>
<keyword evidence="7 9" id="KW-0472">Membrane</keyword>
<feature type="transmembrane region" description="Helical" evidence="9">
    <location>
        <begin position="381"/>
        <end position="400"/>
    </location>
</feature>
<keyword evidence="3" id="KW-0813">Transport</keyword>
<evidence type="ECO:0000256" key="6">
    <source>
        <dbReference type="ARBA" id="ARBA00022989"/>
    </source>
</evidence>
<evidence type="ECO:0000256" key="8">
    <source>
        <dbReference type="SAM" id="MobiDB-lite"/>
    </source>
</evidence>
<reference evidence="11 12" key="1">
    <citation type="submission" date="2020-07" db="EMBL/GenBank/DDBJ databases">
        <title>Sequencing the genomes of 1000 actinobacteria strains.</title>
        <authorList>
            <person name="Klenk H.-P."/>
        </authorList>
    </citation>
    <scope>NUCLEOTIDE SEQUENCE [LARGE SCALE GENOMIC DNA]</scope>
    <source>
        <strain evidence="11 12">DSM 45975</strain>
    </source>
</reference>
<feature type="transmembrane region" description="Helical" evidence="9">
    <location>
        <begin position="99"/>
        <end position="118"/>
    </location>
</feature>
<comment type="subcellular location">
    <subcellularLocation>
        <location evidence="1">Cell membrane</location>
        <topology evidence="1">Multi-pass membrane protein</topology>
    </subcellularLocation>
</comment>
<feature type="transmembrane region" description="Helical" evidence="9">
    <location>
        <begin position="288"/>
        <end position="308"/>
    </location>
</feature>
<accession>A0A839DUZ5</accession>
<dbReference type="GO" id="GO:0005975">
    <property type="term" value="P:carbohydrate metabolic process"/>
    <property type="evidence" value="ECO:0007669"/>
    <property type="project" value="UniProtKB-ARBA"/>
</dbReference>
<keyword evidence="4" id="KW-1003">Cell membrane</keyword>
<sequence length="820" mass="85332">MTHAAPSRAQKSGGEPAPPPQEEVQLSRGRIWLIFVGLILSILLAALDQTIVSTALPTIAGDLHGFDQISWTVTAYLLGQVVTMPLYGKLGDLLGRKPVFLFSIGVFLLGSVLAGIAQSMETFIAFRALQGVGAGGLMVGAQAIIGEITSPRERGRYMSLLAPLIGIGTVIGPLLGGFFTEQLSWRWIFYINIPLGAIAVTVVSLVLKLPRNDRTPRIDYPGAVLMGGAVTCLVLITSWGGTEYAWDGPTILGLLAGFVVLTAGWFFAERHAPEPVLPLRLFTDRVFVVCVALGLAVGLAMFGAVTYIPTYLQIVGGAGATNSGLLMLPMVLGMMGASFLTGQLITQFGRYKIFPIYGTVLAGVGMYLLSTMGVDTTRVEAGVYMVFLGAGIGSIMPVLTTAVQNSVPRSDLGTATSGVNFFRQLGASVGTALVGTLFNSRLSNQLDQALPPELAEQASSHASSITPEALESMPPPLRDGFIEAFAGALPPVFRYFVPLLAVAFVLALMQREKPLGTTRNAETGASAESAEAVEPAPAAPDPETTRPTTAVQDRSLPGVRGQLRDTAGRAFGGATVTVIDSAGGQAARTYTDDTGGYELSLPGPGNYLLVVSSDKREPSVEAVTVDDRTIQHDVTVDGSGAGAVTGTVTGAGNRGVPAATVTLTDARGEVLDVATTGPEGDYTIHGVDAGSYTLTASAPGHQPAAAAITHAEQHTRRDIALSAAGRVRGTVRARADGTPLTELRLILLDETGTSIAVTTPDSDGSYAFDGLTGGGYTLVARGPEPESAGFRLAAGEHADHHIELEYDTEGSITTATSAAP</sequence>
<feature type="transmembrane region" description="Helical" evidence="9">
    <location>
        <begin position="492"/>
        <end position="509"/>
    </location>
</feature>
<feature type="region of interest" description="Disordered" evidence="8">
    <location>
        <begin position="518"/>
        <end position="558"/>
    </location>
</feature>
<dbReference type="PRINTS" id="PR01036">
    <property type="entry name" value="TCRTETB"/>
</dbReference>
<dbReference type="Proteomes" id="UP000569329">
    <property type="component" value="Unassembled WGS sequence"/>
</dbReference>
<dbReference type="GO" id="GO:0005886">
    <property type="term" value="C:plasma membrane"/>
    <property type="evidence" value="ECO:0007669"/>
    <property type="project" value="UniProtKB-SubCell"/>
</dbReference>
<feature type="transmembrane region" description="Helical" evidence="9">
    <location>
        <begin position="124"/>
        <end position="145"/>
    </location>
</feature>
<comment type="caution">
    <text evidence="11">The sequence shown here is derived from an EMBL/GenBank/DDBJ whole genome shotgun (WGS) entry which is preliminary data.</text>
</comment>
<name>A0A839DUZ5_9PSEU</name>
<proteinExistence type="inferred from homology"/>
<dbReference type="FunFam" id="1.20.1720.10:FF:000004">
    <property type="entry name" value="EmrB/QacA family drug resistance transporter"/>
    <property type="match status" value="1"/>
</dbReference>
<evidence type="ECO:0000256" key="2">
    <source>
        <dbReference type="ARBA" id="ARBA00007520"/>
    </source>
</evidence>
<dbReference type="PROSITE" id="PS00217">
    <property type="entry name" value="SUGAR_TRANSPORT_2"/>
    <property type="match status" value="1"/>
</dbReference>
<evidence type="ECO:0000256" key="3">
    <source>
        <dbReference type="ARBA" id="ARBA00022448"/>
    </source>
</evidence>
<dbReference type="SUPFAM" id="SSF49464">
    <property type="entry name" value="Carboxypeptidase regulatory domain-like"/>
    <property type="match status" value="2"/>
</dbReference>
<feature type="domain" description="Major facilitator superfamily (MFS) profile" evidence="10">
    <location>
        <begin position="34"/>
        <end position="515"/>
    </location>
</feature>
<evidence type="ECO:0000256" key="9">
    <source>
        <dbReference type="SAM" id="Phobius"/>
    </source>
</evidence>
<dbReference type="InterPro" id="IPR005829">
    <property type="entry name" value="Sugar_transporter_CS"/>
</dbReference>
<dbReference type="Gene3D" id="1.20.1250.20">
    <property type="entry name" value="MFS general substrate transporter like domains"/>
    <property type="match status" value="1"/>
</dbReference>
<dbReference type="Gene3D" id="2.60.40.1120">
    <property type="entry name" value="Carboxypeptidase-like, regulatory domain"/>
    <property type="match status" value="2"/>
</dbReference>
<evidence type="ECO:0000256" key="1">
    <source>
        <dbReference type="ARBA" id="ARBA00004651"/>
    </source>
</evidence>
<dbReference type="Gene3D" id="2.60.40.10">
    <property type="entry name" value="Immunoglobulins"/>
    <property type="match status" value="1"/>
</dbReference>
<evidence type="ECO:0000259" key="10">
    <source>
        <dbReference type="PROSITE" id="PS50850"/>
    </source>
</evidence>
<keyword evidence="12" id="KW-1185">Reference proteome</keyword>
<dbReference type="RefSeq" id="WP_182542359.1">
    <property type="nucleotide sequence ID" value="NZ_JACGWZ010000001.1"/>
</dbReference>
<dbReference type="InterPro" id="IPR008969">
    <property type="entry name" value="CarboxyPept-like_regulatory"/>
</dbReference>
<protein>
    <submittedName>
        <fullName evidence="11">EmrB/QacA subfamily drug resistance transporter</fullName>
    </submittedName>
</protein>
<feature type="transmembrane region" description="Helical" evidence="9">
    <location>
        <begin position="157"/>
        <end position="175"/>
    </location>
</feature>
<feature type="transmembrane region" description="Helical" evidence="9">
    <location>
        <begin position="68"/>
        <end position="87"/>
    </location>
</feature>
<comment type="similarity">
    <text evidence="2">Belongs to the major facilitator superfamily. TCR/Tet family.</text>
</comment>
<keyword evidence="5 9" id="KW-0812">Transmembrane</keyword>
<feature type="transmembrane region" description="Helical" evidence="9">
    <location>
        <begin position="219"/>
        <end position="239"/>
    </location>
</feature>
<dbReference type="CDD" id="cd17502">
    <property type="entry name" value="MFS_Azr1_MDR_like"/>
    <property type="match status" value="1"/>
</dbReference>
<dbReference type="Pfam" id="PF13620">
    <property type="entry name" value="CarboxypepD_reg"/>
    <property type="match status" value="3"/>
</dbReference>
<dbReference type="InterPro" id="IPR036259">
    <property type="entry name" value="MFS_trans_sf"/>
</dbReference>
<dbReference type="SUPFAM" id="SSF49478">
    <property type="entry name" value="Cna protein B-type domain"/>
    <property type="match status" value="1"/>
</dbReference>
<dbReference type="InterPro" id="IPR013783">
    <property type="entry name" value="Ig-like_fold"/>
</dbReference>
<dbReference type="PROSITE" id="PS50850">
    <property type="entry name" value="MFS"/>
    <property type="match status" value="1"/>
</dbReference>
<feature type="region of interest" description="Disordered" evidence="8">
    <location>
        <begin position="1"/>
        <end position="22"/>
    </location>
</feature>
<evidence type="ECO:0000256" key="5">
    <source>
        <dbReference type="ARBA" id="ARBA00022692"/>
    </source>
</evidence>
<evidence type="ECO:0000256" key="7">
    <source>
        <dbReference type="ARBA" id="ARBA00023136"/>
    </source>
</evidence>
<dbReference type="NCBIfam" id="TIGR00711">
    <property type="entry name" value="efflux_EmrB"/>
    <property type="match status" value="1"/>
</dbReference>
<feature type="transmembrane region" description="Helical" evidence="9">
    <location>
        <begin position="31"/>
        <end position="56"/>
    </location>
</feature>
<feature type="transmembrane region" description="Helical" evidence="9">
    <location>
        <begin position="320"/>
        <end position="341"/>
    </location>
</feature>
<dbReference type="InterPro" id="IPR020846">
    <property type="entry name" value="MFS_dom"/>
</dbReference>
<feature type="transmembrane region" description="Helical" evidence="9">
    <location>
        <begin position="251"/>
        <end position="268"/>
    </location>
</feature>
<dbReference type="PANTHER" id="PTHR23501:SF197">
    <property type="entry name" value="COMD"/>
    <property type="match status" value="1"/>
</dbReference>
<dbReference type="EMBL" id="JACGWZ010000001">
    <property type="protein sequence ID" value="MBA8822981.1"/>
    <property type="molecule type" value="Genomic_DNA"/>
</dbReference>
<dbReference type="PANTHER" id="PTHR23501">
    <property type="entry name" value="MAJOR FACILITATOR SUPERFAMILY"/>
    <property type="match status" value="1"/>
</dbReference>
<gene>
    <name evidence="11" type="ORF">FHX42_000310</name>
</gene>
<dbReference type="GO" id="GO:0022857">
    <property type="term" value="F:transmembrane transporter activity"/>
    <property type="evidence" value="ECO:0007669"/>
    <property type="project" value="InterPro"/>
</dbReference>
<dbReference type="SUPFAM" id="SSF103473">
    <property type="entry name" value="MFS general substrate transporter"/>
    <property type="match status" value="1"/>
</dbReference>
<dbReference type="Pfam" id="PF07690">
    <property type="entry name" value="MFS_1"/>
    <property type="match status" value="1"/>
</dbReference>
<evidence type="ECO:0000313" key="12">
    <source>
        <dbReference type="Proteomes" id="UP000569329"/>
    </source>
</evidence>